<dbReference type="EMBL" id="FCOB02000002">
    <property type="protein sequence ID" value="SAK43949.1"/>
    <property type="molecule type" value="Genomic_DNA"/>
</dbReference>
<organism evidence="3 4">
    <name type="scientific">Caballeronia ptereochthonis</name>
    <dbReference type="NCBI Taxonomy" id="1777144"/>
    <lineage>
        <taxon>Bacteria</taxon>
        <taxon>Pseudomonadati</taxon>
        <taxon>Pseudomonadota</taxon>
        <taxon>Betaproteobacteria</taxon>
        <taxon>Burkholderiales</taxon>
        <taxon>Burkholderiaceae</taxon>
        <taxon>Caballeronia</taxon>
    </lineage>
</organism>
<keyword evidence="4" id="KW-1185">Reference proteome</keyword>
<proteinExistence type="predicted"/>
<evidence type="ECO:0000259" key="2">
    <source>
        <dbReference type="Pfam" id="PF01266"/>
    </source>
</evidence>
<dbReference type="GO" id="GO:0005737">
    <property type="term" value="C:cytoplasm"/>
    <property type="evidence" value="ECO:0007669"/>
    <property type="project" value="TreeGrafter"/>
</dbReference>
<dbReference type="InterPro" id="IPR006076">
    <property type="entry name" value="FAD-dep_OxRdtase"/>
</dbReference>
<dbReference type="OrthoDB" id="9342835at2"/>
<dbReference type="Pfam" id="PF01266">
    <property type="entry name" value="DAO"/>
    <property type="match status" value="1"/>
</dbReference>
<evidence type="ECO:0000313" key="3">
    <source>
        <dbReference type="EMBL" id="SAK43949.1"/>
    </source>
</evidence>
<sequence>MNQRQTTSALPLPPSLWAATAEPPVPAPPLADSKAVDVAIVGAGFTGLSCALHLAQGGMSVCVIDANEPGWGASGRNGGQVIPGLKYDPDELLRRFGKEDGEAIVRMVGGAADNVFNLIERHRISCDATRNGWIQPTHSEKLIGVLHARARQWQARGAPVELLDRAQLAKRLGTHAYIGGWIDLRAGSVQPLSYARGLARAAIAHGVAIHGATRATKLEASESGWRIDTAHGPHIHARQVLLATNGYTDGLWPRLAQSLIAANSFIVATKPLPDEIGQHILPGRAVASDSRRLLLYFRRDAHGRFLMGGRGPFREPRDAADWAHLERAARLLYPQLKGVEYEYRWAGRVAITRDFLPHVHLPAPGLAIALGYNGRGVAMATTFGKHLAAHLAGVERGWPLPPASIEPIPLHALQRFYISAGVAWYALLDALS</sequence>
<dbReference type="Gene3D" id="3.50.50.60">
    <property type="entry name" value="FAD/NAD(P)-binding domain"/>
    <property type="match status" value="1"/>
</dbReference>
<dbReference type="PANTHER" id="PTHR13847:SF281">
    <property type="entry name" value="FAD DEPENDENT OXIDOREDUCTASE DOMAIN-CONTAINING PROTEIN"/>
    <property type="match status" value="1"/>
</dbReference>
<feature type="domain" description="FAD dependent oxidoreductase" evidence="2">
    <location>
        <begin position="37"/>
        <end position="389"/>
    </location>
</feature>
<dbReference type="Gene3D" id="3.30.9.10">
    <property type="entry name" value="D-Amino Acid Oxidase, subunit A, domain 2"/>
    <property type="match status" value="1"/>
</dbReference>
<accession>A0A157ZET6</accession>
<dbReference type="InterPro" id="IPR036188">
    <property type="entry name" value="FAD/NAD-bd_sf"/>
</dbReference>
<name>A0A157ZET6_9BURK</name>
<gene>
    <name evidence="3" type="ORF">AWB83_00506</name>
</gene>
<protein>
    <submittedName>
        <fullName evidence="3">FAD dependent oxidoreductase</fullName>
    </submittedName>
</protein>
<reference evidence="3" key="1">
    <citation type="submission" date="2016-01" db="EMBL/GenBank/DDBJ databases">
        <authorList>
            <person name="Peeters C."/>
        </authorList>
    </citation>
    <scope>NUCLEOTIDE SEQUENCE [LARGE SCALE GENOMIC DNA]</scope>
    <source>
        <strain evidence="3">LMG 29326</strain>
    </source>
</reference>
<dbReference type="Proteomes" id="UP000054978">
    <property type="component" value="Unassembled WGS sequence"/>
</dbReference>
<comment type="caution">
    <text evidence="3">The sequence shown here is derived from an EMBL/GenBank/DDBJ whole genome shotgun (WGS) entry which is preliminary data.</text>
</comment>
<dbReference type="PANTHER" id="PTHR13847">
    <property type="entry name" value="SARCOSINE DEHYDROGENASE-RELATED"/>
    <property type="match status" value="1"/>
</dbReference>
<dbReference type="GO" id="GO:0016491">
    <property type="term" value="F:oxidoreductase activity"/>
    <property type="evidence" value="ECO:0007669"/>
    <property type="project" value="UniProtKB-KW"/>
</dbReference>
<keyword evidence="1" id="KW-0560">Oxidoreductase</keyword>
<dbReference type="AlphaFoldDB" id="A0A157ZET6"/>
<dbReference type="RefSeq" id="WP_087042683.1">
    <property type="nucleotide sequence ID" value="NZ_FCOB02000002.1"/>
</dbReference>
<dbReference type="STRING" id="1777144.AWB83_00506"/>
<dbReference type="SUPFAM" id="SSF51905">
    <property type="entry name" value="FAD/NAD(P)-binding domain"/>
    <property type="match status" value="1"/>
</dbReference>
<evidence type="ECO:0000256" key="1">
    <source>
        <dbReference type="ARBA" id="ARBA00023002"/>
    </source>
</evidence>
<evidence type="ECO:0000313" key="4">
    <source>
        <dbReference type="Proteomes" id="UP000054978"/>
    </source>
</evidence>